<evidence type="ECO:0000256" key="2">
    <source>
        <dbReference type="SAM" id="SignalP"/>
    </source>
</evidence>
<evidence type="ECO:0000259" key="3">
    <source>
        <dbReference type="Pfam" id="PF18962"/>
    </source>
</evidence>
<evidence type="ECO:0000256" key="1">
    <source>
        <dbReference type="ARBA" id="ARBA00022729"/>
    </source>
</evidence>
<dbReference type="SUPFAM" id="SSF69304">
    <property type="entry name" value="Tricorn protease N-terminal domain"/>
    <property type="match status" value="3"/>
</dbReference>
<dbReference type="EMBL" id="CP154834">
    <property type="protein sequence ID" value="XAO75520.1"/>
    <property type="molecule type" value="Genomic_DNA"/>
</dbReference>
<dbReference type="AlphaFoldDB" id="A0AAU6WSZ4"/>
<sequence>MKKICTTLLMAFSMYSYAQTLNTQLNEIHYGAGSSPYNLIRLNDLIIFAASRNTDEGLEPWVYNTATQKPTLLKDIFAGQNSGIPSNSIFVKLNNKVYFLAQQNYSGYQIWETDGTPAGTVKRQDINSNYSIDEFAVVGNKIFYYQNKELWVFDTGSNNLSLLKTFEYSGNVKLYSYNNQLIFAANDGISGKEIWKSDGTVAGTSLVKDIAPNSGSSISNDFKMLTLNNGKFYFMANTATGYVLYESDGTTAGTNPLLPMQNSPQLEGASGGDYFVFTGFSATNGGFEPWISDGTVAGTKILKDIYPGTTSSMSINQKFLKVGNKIYFDSNANGINPGYGNYIWETDGTENGTVLFNTPANNMLYGKSSEGQYLILTKPNEGNRFWITNGNAAQTFEMSALGMTAANGVVDFNSKLYLAGSSPKNGMELYSLDPSAQSAVLVSDISRYESSSPHSYELLNNDLIFIATDRESNSQFYKRNKTTQQITRFTNFTYGSFGPGMYTNFNDTLFKVGNFLYTKNNTPNPVSGFYRTDGASANSVVISTGNTVVYDNSFYVNLNDNTLLFSGYNNVLGTELWKIDNNSNTVVLVKDISTESMGSMYNTDPKTTVLNGFAYFVAKQNGKLGVWKSDGTEANTIKTIQINFQDGSDGNIKVVGNLNNKLLYSTRKEGSTNTSNTELFASNGDLASAVLLKSHSELYSSSSIDSDTEILNNKLFYVVKGYPGGLYSTDGTVAGTTQVSPVNFFGDVKFKKCGNQLFFTNNNATQLLKTDGTTAGTVSLGANFSAIKDMACTNNYLYFLNGDSQKVWRSNGTPAGTASLDIFVTNDDNQLLANENILKMATDNEKLFLTIYTKQHGNELYTVTDPLPVYLAVNDADAHTKTVDPQIQIYPNPVSGEFSLKIRNDVTIESLKLFDTSGKLMKNIPDFNGKVNISGLSSGIYFLKIKTSKGEFLSKILKK</sequence>
<name>A0AAU6WSZ4_9FLAO</name>
<dbReference type="SUPFAM" id="SSF75011">
    <property type="entry name" value="3-carboxy-cis,cis-mucoante lactonizing enzyme"/>
    <property type="match status" value="1"/>
</dbReference>
<feature type="chain" id="PRO_5043369204" evidence="2">
    <location>
        <begin position="19"/>
        <end position="959"/>
    </location>
</feature>
<proteinExistence type="predicted"/>
<keyword evidence="5" id="KW-1185">Reference proteome</keyword>
<feature type="signal peptide" evidence="2">
    <location>
        <begin position="1"/>
        <end position="18"/>
    </location>
</feature>
<dbReference type="NCBIfam" id="TIGR04183">
    <property type="entry name" value="Por_Secre_tail"/>
    <property type="match status" value="1"/>
</dbReference>
<dbReference type="InterPro" id="IPR026444">
    <property type="entry name" value="Secre_tail"/>
</dbReference>
<gene>
    <name evidence="4" type="ORF">AAFP95_06305</name>
</gene>
<dbReference type="Proteomes" id="UP001463665">
    <property type="component" value="Chromosome"/>
</dbReference>
<evidence type="ECO:0000313" key="5">
    <source>
        <dbReference type="Proteomes" id="UP001463665"/>
    </source>
</evidence>
<protein>
    <submittedName>
        <fullName evidence="4">T9SS type A sorting domain-containing protein</fullName>
    </submittedName>
</protein>
<dbReference type="Pfam" id="PF18962">
    <property type="entry name" value="Por_Secre_tail"/>
    <property type="match status" value="1"/>
</dbReference>
<evidence type="ECO:0000313" key="4">
    <source>
        <dbReference type="EMBL" id="XAO75520.1"/>
    </source>
</evidence>
<organism evidence="4 5">
    <name type="scientific">Chryseobacterium endophyticum</name>
    <dbReference type="NCBI Taxonomy" id="1854762"/>
    <lineage>
        <taxon>Bacteria</taxon>
        <taxon>Pseudomonadati</taxon>
        <taxon>Bacteroidota</taxon>
        <taxon>Flavobacteriia</taxon>
        <taxon>Flavobacteriales</taxon>
        <taxon>Weeksellaceae</taxon>
        <taxon>Chryseobacterium group</taxon>
        <taxon>Chryseobacterium</taxon>
    </lineage>
</organism>
<feature type="domain" description="Secretion system C-terminal sorting" evidence="3">
    <location>
        <begin position="889"/>
        <end position="956"/>
    </location>
</feature>
<reference evidence="4 5" key="1">
    <citation type="submission" date="2024-04" db="EMBL/GenBank/DDBJ databases">
        <title>Genome sequencing and assembly of rice foliar adapted Chryseobacterium endophyticum OsEnb-ALM-A6.</title>
        <authorList>
            <person name="Kumar S."/>
            <person name="Javed M."/>
            <person name="Chouhan V."/>
            <person name="Charishma K."/>
            <person name="Patel A."/>
            <person name="Kumar M."/>
            <person name="Sahu K.P."/>
            <person name="Kumar A."/>
        </authorList>
    </citation>
    <scope>NUCLEOTIDE SEQUENCE [LARGE SCALE GENOMIC DNA]</scope>
    <source>
        <strain evidence="4 5">OsEnb-ALM-A6</strain>
    </source>
</reference>
<accession>A0AAU6WSZ4</accession>
<dbReference type="RefSeq" id="WP_345767190.1">
    <property type="nucleotide sequence ID" value="NZ_CP154834.1"/>
</dbReference>
<keyword evidence="1 2" id="KW-0732">Signal</keyword>